<keyword evidence="3" id="KW-1185">Reference proteome</keyword>
<evidence type="ECO:0000313" key="3">
    <source>
        <dbReference type="Proteomes" id="UP000672011"/>
    </source>
</evidence>
<feature type="domain" description="DUF559" evidence="1">
    <location>
        <begin position="71"/>
        <end position="125"/>
    </location>
</feature>
<evidence type="ECO:0000313" key="2">
    <source>
        <dbReference type="EMBL" id="QTV05910.1"/>
    </source>
</evidence>
<protein>
    <submittedName>
        <fullName evidence="2">DUF559 domain-containing protein</fullName>
    </submittedName>
</protein>
<reference evidence="2 3" key="1">
    <citation type="journal article" date="2021" name="Int. J. Syst. Evol. Microbiol.">
        <title>Faecalibacter bovis sp. nov., isolated from cow faeces.</title>
        <authorList>
            <person name="Li F."/>
            <person name="Zhao W."/>
            <person name="Hong Q."/>
            <person name="Shao Q."/>
            <person name="Song J."/>
            <person name="Yang S."/>
        </authorList>
    </citation>
    <scope>NUCLEOTIDE SEQUENCE [LARGE SCALE GENOMIC DNA]</scope>
    <source>
        <strain evidence="2 3">ZY171143</strain>
    </source>
</reference>
<proteinExistence type="predicted"/>
<dbReference type="Proteomes" id="UP000672011">
    <property type="component" value="Chromosome"/>
</dbReference>
<reference evidence="3" key="2">
    <citation type="submission" date="2021-04" db="EMBL/GenBank/DDBJ databases">
        <title>Taxonomy of Flavobacteriaceae bacterium ZY171143.</title>
        <authorList>
            <person name="Li F."/>
        </authorList>
    </citation>
    <scope>NUCLEOTIDE SEQUENCE [LARGE SCALE GENOMIC DNA]</scope>
    <source>
        <strain evidence="3">ZY171143</strain>
    </source>
</reference>
<name>A0ABX7XDH8_9FLAO</name>
<gene>
    <name evidence="2" type="ORF">J9309_00740</name>
</gene>
<accession>A0ABX7XDH8</accession>
<dbReference type="Pfam" id="PF04480">
    <property type="entry name" value="DUF559"/>
    <property type="match status" value="1"/>
</dbReference>
<dbReference type="RefSeq" id="WP_230476552.1">
    <property type="nucleotide sequence ID" value="NZ_CP072842.1"/>
</dbReference>
<dbReference type="InterPro" id="IPR007569">
    <property type="entry name" value="DUF559"/>
</dbReference>
<sequence>MYRCLECNHHITEAVFIYSLEKYNTPLCMYHQNWINHIVLTSTNETIRLYFALKVLGLNPILEKFDGYKHIDIAFPKEKINIEVDGSHHNKNKFQAMTDLQRTYYSFMKGFYTIRIPNSLVNDDVLLEEATDYIFNMVKSPSK</sequence>
<evidence type="ECO:0000259" key="1">
    <source>
        <dbReference type="Pfam" id="PF04480"/>
    </source>
</evidence>
<dbReference type="Gene3D" id="3.40.960.10">
    <property type="entry name" value="VSR Endonuclease"/>
    <property type="match status" value="1"/>
</dbReference>
<dbReference type="EMBL" id="CP072842">
    <property type="protein sequence ID" value="QTV05910.1"/>
    <property type="molecule type" value="Genomic_DNA"/>
</dbReference>
<organism evidence="2 3">
    <name type="scientific">Faecalibacter bovis</name>
    <dbReference type="NCBI Taxonomy" id="2898187"/>
    <lineage>
        <taxon>Bacteria</taxon>
        <taxon>Pseudomonadati</taxon>
        <taxon>Bacteroidota</taxon>
        <taxon>Flavobacteriia</taxon>
        <taxon>Flavobacteriales</taxon>
        <taxon>Weeksellaceae</taxon>
        <taxon>Faecalibacter</taxon>
    </lineage>
</organism>